<comment type="caution">
    <text evidence="1">The sequence shown here is derived from an EMBL/GenBank/DDBJ whole genome shotgun (WGS) entry which is preliminary data.</text>
</comment>
<name>A0A1G2IL29_9BACT</name>
<protein>
    <submittedName>
        <fullName evidence="1">Uncharacterized protein</fullName>
    </submittedName>
</protein>
<sequence length="71" mass="7927">MRQILNFARTFFEKTLNARAGKKEGGWGEGILRRGSGQVFCPPSLSLLLFSPPQFFRANEVGTPPKSILPY</sequence>
<dbReference type="AlphaFoldDB" id="A0A1G2IL29"/>
<organism evidence="1 2">
    <name type="scientific">Candidatus Staskawiczbacteria bacterium RIFCSPLOWO2_12_FULL_37_15</name>
    <dbReference type="NCBI Taxonomy" id="1802218"/>
    <lineage>
        <taxon>Bacteria</taxon>
        <taxon>Candidatus Staskawicziibacteriota</taxon>
    </lineage>
</organism>
<evidence type="ECO:0000313" key="1">
    <source>
        <dbReference type="EMBL" id="OGZ75343.1"/>
    </source>
</evidence>
<dbReference type="EMBL" id="MHPE01000050">
    <property type="protein sequence ID" value="OGZ75343.1"/>
    <property type="molecule type" value="Genomic_DNA"/>
</dbReference>
<reference evidence="1 2" key="1">
    <citation type="journal article" date="2016" name="Nat. Commun.">
        <title>Thousands of microbial genomes shed light on interconnected biogeochemical processes in an aquifer system.</title>
        <authorList>
            <person name="Anantharaman K."/>
            <person name="Brown C.T."/>
            <person name="Hug L.A."/>
            <person name="Sharon I."/>
            <person name="Castelle C.J."/>
            <person name="Probst A.J."/>
            <person name="Thomas B.C."/>
            <person name="Singh A."/>
            <person name="Wilkins M.J."/>
            <person name="Karaoz U."/>
            <person name="Brodie E.L."/>
            <person name="Williams K.H."/>
            <person name="Hubbard S.S."/>
            <person name="Banfield J.F."/>
        </authorList>
    </citation>
    <scope>NUCLEOTIDE SEQUENCE [LARGE SCALE GENOMIC DNA]</scope>
</reference>
<dbReference type="Proteomes" id="UP000178632">
    <property type="component" value="Unassembled WGS sequence"/>
</dbReference>
<evidence type="ECO:0000313" key="2">
    <source>
        <dbReference type="Proteomes" id="UP000178632"/>
    </source>
</evidence>
<proteinExistence type="predicted"/>
<gene>
    <name evidence="1" type="ORF">A3G45_02795</name>
</gene>
<accession>A0A1G2IL29</accession>